<dbReference type="GO" id="GO:0016787">
    <property type="term" value="F:hydrolase activity"/>
    <property type="evidence" value="ECO:0007669"/>
    <property type="project" value="UniProtKB-KW"/>
</dbReference>
<comment type="caution">
    <text evidence="3">The sequence shown here is derived from an EMBL/GenBank/DDBJ whole genome shotgun (WGS) entry which is preliminary data.</text>
</comment>
<evidence type="ECO:0000256" key="1">
    <source>
        <dbReference type="SAM" id="MobiDB-lite"/>
    </source>
</evidence>
<feature type="compositionally biased region" description="Basic and acidic residues" evidence="1">
    <location>
        <begin position="1"/>
        <end position="15"/>
    </location>
</feature>
<dbReference type="InterPro" id="IPR012338">
    <property type="entry name" value="Beta-lactam/transpept-like"/>
</dbReference>
<dbReference type="PANTHER" id="PTHR43283">
    <property type="entry name" value="BETA-LACTAMASE-RELATED"/>
    <property type="match status" value="1"/>
</dbReference>
<sequence length="339" mass="38882">MKHRQREYWPTKGWRESSPQDQGMNPIRLSELDSYIKTTRPYLNTLLIVRNGHIVFERYYKDYKQSSYQLLNSETKSVISALVGIALQKGYLKSLDQTLEELLSEYFLSEASLQKKQITIRHLLKMTSGLNPDFLASPWRFGDTSEDWVRYAIERPILAHPEQLFMYSSLGSHLLSVILTRVTGMSTLDFARQYLFTPLGIDSDEQAGFSWEADPQGYMFGGSSLHLKARDTAKFGYLYANNGKWEDLQIIPTEYVQESTQEQTRGGHPEGTGYGYQWWVEKVAGHHSFYAAGYGGQYTHIFPDLDTVIVMFAPDEPAVGVYHRQFIPTLFVIPAIKEA</sequence>
<name>A0A402A5W8_9CHLR</name>
<accession>A0A402A5W8</accession>
<dbReference type="SUPFAM" id="SSF56601">
    <property type="entry name" value="beta-lactamase/transpeptidase-like"/>
    <property type="match status" value="1"/>
</dbReference>
<dbReference type="Gene3D" id="3.40.710.10">
    <property type="entry name" value="DD-peptidase/beta-lactamase superfamily"/>
    <property type="match status" value="1"/>
</dbReference>
<dbReference type="InterPro" id="IPR001466">
    <property type="entry name" value="Beta-lactam-related"/>
</dbReference>
<feature type="domain" description="Beta-lactamase-related" evidence="2">
    <location>
        <begin position="46"/>
        <end position="315"/>
    </location>
</feature>
<reference evidence="4" key="1">
    <citation type="submission" date="2018-12" db="EMBL/GenBank/DDBJ databases">
        <title>Tengunoibacter tsumagoiensis gen. nov., sp. nov., Dictyobacter kobayashii sp. nov., D. alpinus sp. nov., and D. joshuensis sp. nov. and description of Dictyobacteraceae fam. nov. within the order Ktedonobacterales isolated from Tengu-no-mugimeshi.</title>
        <authorList>
            <person name="Wang C.M."/>
            <person name="Zheng Y."/>
            <person name="Sakai Y."/>
            <person name="Toyoda A."/>
            <person name="Minakuchi Y."/>
            <person name="Abe K."/>
            <person name="Yokota A."/>
            <person name="Yabe S."/>
        </authorList>
    </citation>
    <scope>NUCLEOTIDE SEQUENCE [LARGE SCALE GENOMIC DNA]</scope>
    <source>
        <strain evidence="4">Uno3</strain>
    </source>
</reference>
<dbReference type="InterPro" id="IPR050789">
    <property type="entry name" value="Diverse_Enzym_Activities"/>
</dbReference>
<keyword evidence="4" id="KW-1185">Reference proteome</keyword>
<dbReference type="EMBL" id="BIFR01000002">
    <property type="protein sequence ID" value="GCE14510.1"/>
    <property type="molecule type" value="Genomic_DNA"/>
</dbReference>
<dbReference type="Pfam" id="PF00144">
    <property type="entry name" value="Beta-lactamase"/>
    <property type="match status" value="1"/>
</dbReference>
<proteinExistence type="predicted"/>
<evidence type="ECO:0000313" key="3">
    <source>
        <dbReference type="EMBL" id="GCE14510.1"/>
    </source>
</evidence>
<protein>
    <submittedName>
        <fullName evidence="3">Serine hydrolase</fullName>
    </submittedName>
</protein>
<evidence type="ECO:0000313" key="4">
    <source>
        <dbReference type="Proteomes" id="UP000287352"/>
    </source>
</evidence>
<dbReference type="AlphaFoldDB" id="A0A402A5W8"/>
<organism evidence="3 4">
    <name type="scientific">Tengunoibacter tsumagoiensis</name>
    <dbReference type="NCBI Taxonomy" id="2014871"/>
    <lineage>
        <taxon>Bacteria</taxon>
        <taxon>Bacillati</taxon>
        <taxon>Chloroflexota</taxon>
        <taxon>Ktedonobacteria</taxon>
        <taxon>Ktedonobacterales</taxon>
        <taxon>Dictyobacteraceae</taxon>
        <taxon>Tengunoibacter</taxon>
    </lineage>
</organism>
<feature type="region of interest" description="Disordered" evidence="1">
    <location>
        <begin position="1"/>
        <end position="22"/>
    </location>
</feature>
<keyword evidence="3" id="KW-0378">Hydrolase</keyword>
<evidence type="ECO:0000259" key="2">
    <source>
        <dbReference type="Pfam" id="PF00144"/>
    </source>
</evidence>
<gene>
    <name evidence="3" type="ORF">KTT_43690</name>
</gene>
<dbReference type="PANTHER" id="PTHR43283:SF7">
    <property type="entry name" value="BETA-LACTAMASE-RELATED DOMAIN-CONTAINING PROTEIN"/>
    <property type="match status" value="1"/>
</dbReference>
<dbReference type="Proteomes" id="UP000287352">
    <property type="component" value="Unassembled WGS sequence"/>
</dbReference>